<dbReference type="EnsemblPlants" id="OMERI01G19960.3">
    <property type="protein sequence ID" value="OMERI01G19960.3"/>
    <property type="gene ID" value="OMERI01G19960"/>
</dbReference>
<reference evidence="1" key="2">
    <citation type="submission" date="2018-05" db="EMBL/GenBank/DDBJ databases">
        <title>OmerRS3 (Oryza meridionalis Reference Sequence Version 3).</title>
        <authorList>
            <person name="Zhang J."/>
            <person name="Kudrna D."/>
            <person name="Lee S."/>
            <person name="Talag J."/>
            <person name="Welchert J."/>
            <person name="Wing R.A."/>
        </authorList>
    </citation>
    <scope>NUCLEOTIDE SEQUENCE [LARGE SCALE GENOMIC DNA]</scope>
    <source>
        <strain evidence="1">cv. OR44</strain>
    </source>
</reference>
<dbReference type="Proteomes" id="UP000008021">
    <property type="component" value="Chromosome 1"/>
</dbReference>
<protein>
    <submittedName>
        <fullName evidence="1">Uncharacterized protein</fullName>
    </submittedName>
</protein>
<evidence type="ECO:0000313" key="2">
    <source>
        <dbReference type="Proteomes" id="UP000008021"/>
    </source>
</evidence>
<sequence>MPMQSQARKPVPGLFEFLAIIPWMNLGLEKLFVAADEIPEGMMLFLLSPSATCIGADALKADMKNVN</sequence>
<dbReference type="HOGENOM" id="CLU_2853468_0_0_1"/>
<proteinExistence type="predicted"/>
<keyword evidence="2" id="KW-1185">Reference proteome</keyword>
<accession>A0A0E0C498</accession>
<name>A0A0E0C498_9ORYZ</name>
<dbReference type="AlphaFoldDB" id="A0A0E0C498"/>
<evidence type="ECO:0000313" key="1">
    <source>
        <dbReference type="EnsemblPlants" id="OMERI01G19960.3"/>
    </source>
</evidence>
<reference evidence="1" key="1">
    <citation type="submission" date="2015-04" db="UniProtKB">
        <authorList>
            <consortium name="EnsemblPlants"/>
        </authorList>
    </citation>
    <scope>IDENTIFICATION</scope>
</reference>
<dbReference type="Gramene" id="OMERI01G19960.3">
    <property type="protein sequence ID" value="OMERI01G19960.3"/>
    <property type="gene ID" value="OMERI01G19960"/>
</dbReference>
<organism evidence="1">
    <name type="scientific">Oryza meridionalis</name>
    <dbReference type="NCBI Taxonomy" id="40149"/>
    <lineage>
        <taxon>Eukaryota</taxon>
        <taxon>Viridiplantae</taxon>
        <taxon>Streptophyta</taxon>
        <taxon>Embryophyta</taxon>
        <taxon>Tracheophyta</taxon>
        <taxon>Spermatophyta</taxon>
        <taxon>Magnoliopsida</taxon>
        <taxon>Liliopsida</taxon>
        <taxon>Poales</taxon>
        <taxon>Poaceae</taxon>
        <taxon>BOP clade</taxon>
        <taxon>Oryzoideae</taxon>
        <taxon>Oryzeae</taxon>
        <taxon>Oryzinae</taxon>
        <taxon>Oryza</taxon>
    </lineage>
</organism>